<dbReference type="Pfam" id="PF03466">
    <property type="entry name" value="LysR_substrate"/>
    <property type="match status" value="1"/>
</dbReference>
<organism evidence="6 7">
    <name type="scientific">Pseudochelatococcus lubricantis</name>
    <dbReference type="NCBI Taxonomy" id="1538102"/>
    <lineage>
        <taxon>Bacteria</taxon>
        <taxon>Pseudomonadati</taxon>
        <taxon>Pseudomonadota</taxon>
        <taxon>Alphaproteobacteria</taxon>
        <taxon>Hyphomicrobiales</taxon>
        <taxon>Chelatococcaceae</taxon>
        <taxon>Pseudochelatococcus</taxon>
    </lineage>
</organism>
<dbReference type="Gene3D" id="3.40.190.10">
    <property type="entry name" value="Periplasmic binding protein-like II"/>
    <property type="match status" value="2"/>
</dbReference>
<dbReference type="InterPro" id="IPR005119">
    <property type="entry name" value="LysR_subst-bd"/>
</dbReference>
<dbReference type="PANTHER" id="PTHR30427">
    <property type="entry name" value="TRANSCRIPTIONAL ACTIVATOR PROTEIN LYSR"/>
    <property type="match status" value="1"/>
</dbReference>
<dbReference type="PRINTS" id="PR00039">
    <property type="entry name" value="HTHLYSR"/>
</dbReference>
<reference evidence="6 7" key="1">
    <citation type="submission" date="2020-03" db="EMBL/GenBank/DDBJ databases">
        <title>Genomic Encyclopedia of Type Strains, Phase IV (KMG-IV): sequencing the most valuable type-strain genomes for metagenomic binning, comparative biology and taxonomic classification.</title>
        <authorList>
            <person name="Goeker M."/>
        </authorList>
    </citation>
    <scope>NUCLEOTIDE SEQUENCE [LARGE SCALE GENOMIC DNA]</scope>
    <source>
        <strain evidence="6 7">DSM 103870</strain>
    </source>
</reference>
<dbReference type="SUPFAM" id="SSF53850">
    <property type="entry name" value="Periplasmic binding protein-like II"/>
    <property type="match status" value="1"/>
</dbReference>
<comment type="similarity">
    <text evidence="1">Belongs to the LysR transcriptional regulatory family.</text>
</comment>
<evidence type="ECO:0000256" key="1">
    <source>
        <dbReference type="ARBA" id="ARBA00009437"/>
    </source>
</evidence>
<dbReference type="InterPro" id="IPR000847">
    <property type="entry name" value="LysR_HTH_N"/>
</dbReference>
<evidence type="ECO:0000313" key="6">
    <source>
        <dbReference type="EMBL" id="NIJ58795.1"/>
    </source>
</evidence>
<dbReference type="SUPFAM" id="SSF46785">
    <property type="entry name" value="Winged helix' DNA-binding domain"/>
    <property type="match status" value="1"/>
</dbReference>
<name>A0ABX0V4T2_9HYPH</name>
<dbReference type="PANTHER" id="PTHR30427:SF1">
    <property type="entry name" value="TRANSCRIPTIONAL ACTIVATOR PROTEIN LYSR"/>
    <property type="match status" value="1"/>
</dbReference>
<dbReference type="InterPro" id="IPR036390">
    <property type="entry name" value="WH_DNA-bd_sf"/>
</dbReference>
<dbReference type="PROSITE" id="PS50931">
    <property type="entry name" value="HTH_LYSR"/>
    <property type="match status" value="1"/>
</dbReference>
<evidence type="ECO:0000256" key="4">
    <source>
        <dbReference type="ARBA" id="ARBA00023163"/>
    </source>
</evidence>
<proteinExistence type="inferred from homology"/>
<dbReference type="EMBL" id="JAASQI010000006">
    <property type="protein sequence ID" value="NIJ58795.1"/>
    <property type="molecule type" value="Genomic_DNA"/>
</dbReference>
<sequence length="289" mass="31722">MTHGTVSAAADALHISQPAASRLIRDLEQHLGMALFERSHGRVNPTPGAFDLLEEVNRFFISLDQVERTAKDIAHGRRVGLVVASMPALATTVVADAMRIVLERHLDLSIRIMSVTTISALRMISSQAANIGIASPYRDISGLIAIRQLAVPYMCILPHDHELASRPAVTLKDLERYPFIGYSKGTASAELIERLVRENGLDIRSRIDVHLSQMVSSFVLRDLGIAIVDAFTAREHIRAGGEARPIDIQAKFGFSIVMREMAKMTRIEHEFISAVETLTAALEAVSDHG</sequence>
<dbReference type="Proteomes" id="UP001429580">
    <property type="component" value="Unassembled WGS sequence"/>
</dbReference>
<evidence type="ECO:0000256" key="2">
    <source>
        <dbReference type="ARBA" id="ARBA00023015"/>
    </source>
</evidence>
<protein>
    <submittedName>
        <fullName evidence="6">DNA-binding transcriptional LysR family regulator</fullName>
    </submittedName>
</protein>
<dbReference type="GO" id="GO:0003677">
    <property type="term" value="F:DNA binding"/>
    <property type="evidence" value="ECO:0007669"/>
    <property type="project" value="UniProtKB-KW"/>
</dbReference>
<feature type="domain" description="HTH lysR-type" evidence="5">
    <location>
        <begin position="1"/>
        <end position="46"/>
    </location>
</feature>
<gene>
    <name evidence="6" type="ORF">FHS82_002650</name>
</gene>
<evidence type="ECO:0000313" key="7">
    <source>
        <dbReference type="Proteomes" id="UP001429580"/>
    </source>
</evidence>
<keyword evidence="7" id="KW-1185">Reference proteome</keyword>
<keyword evidence="2" id="KW-0805">Transcription regulation</keyword>
<evidence type="ECO:0000259" key="5">
    <source>
        <dbReference type="PROSITE" id="PS50931"/>
    </source>
</evidence>
<dbReference type="InterPro" id="IPR036388">
    <property type="entry name" value="WH-like_DNA-bd_sf"/>
</dbReference>
<accession>A0ABX0V4T2</accession>
<evidence type="ECO:0000256" key="3">
    <source>
        <dbReference type="ARBA" id="ARBA00023125"/>
    </source>
</evidence>
<comment type="caution">
    <text evidence="6">The sequence shown here is derived from an EMBL/GenBank/DDBJ whole genome shotgun (WGS) entry which is preliminary data.</text>
</comment>
<keyword evidence="3 6" id="KW-0238">DNA-binding</keyword>
<dbReference type="Pfam" id="PF00126">
    <property type="entry name" value="HTH_1"/>
    <property type="match status" value="1"/>
</dbReference>
<dbReference type="Gene3D" id="1.10.10.10">
    <property type="entry name" value="Winged helix-like DNA-binding domain superfamily/Winged helix DNA-binding domain"/>
    <property type="match status" value="1"/>
</dbReference>
<keyword evidence="4" id="KW-0804">Transcription</keyword>